<keyword evidence="4 7" id="KW-0561">Oxygen transport</keyword>
<dbReference type="Pfam" id="PF00042">
    <property type="entry name" value="Globin"/>
    <property type="match status" value="1"/>
</dbReference>
<dbReference type="PANTHER" id="PTHR11442:SF41">
    <property type="entry name" value="HEMOGLOBIN SUBUNIT ZETA"/>
    <property type="match status" value="1"/>
</dbReference>
<dbReference type="InterPro" id="IPR009050">
    <property type="entry name" value="Globin-like_sf"/>
</dbReference>
<name>A0A8T2N5V6_9TELE</name>
<dbReference type="GO" id="GO:0005833">
    <property type="term" value="C:hemoglobin complex"/>
    <property type="evidence" value="ECO:0007669"/>
    <property type="project" value="InterPro"/>
</dbReference>
<dbReference type="GO" id="GO:0042744">
    <property type="term" value="P:hydrogen peroxide catabolic process"/>
    <property type="evidence" value="ECO:0007669"/>
    <property type="project" value="TreeGrafter"/>
</dbReference>
<evidence type="ECO:0000256" key="1">
    <source>
        <dbReference type="ARBA" id="ARBA00008705"/>
    </source>
</evidence>
<dbReference type="GO" id="GO:0005344">
    <property type="term" value="F:oxygen carrier activity"/>
    <property type="evidence" value="ECO:0007669"/>
    <property type="project" value="UniProtKB-KW"/>
</dbReference>
<evidence type="ECO:0000256" key="7">
    <source>
        <dbReference type="RuleBase" id="RU000356"/>
    </source>
</evidence>
<feature type="domain" description="Globin" evidence="8">
    <location>
        <begin position="2"/>
        <end position="143"/>
    </location>
</feature>
<dbReference type="PANTHER" id="PTHR11442">
    <property type="entry name" value="HEMOGLOBIN FAMILY MEMBER"/>
    <property type="match status" value="1"/>
</dbReference>
<dbReference type="PRINTS" id="PR00612">
    <property type="entry name" value="ALPHAHAEM"/>
</dbReference>
<evidence type="ECO:0000256" key="2">
    <source>
        <dbReference type="ARBA" id="ARBA00022448"/>
    </source>
</evidence>
<dbReference type="InterPro" id="IPR000971">
    <property type="entry name" value="Globin"/>
</dbReference>
<dbReference type="GO" id="GO:0020037">
    <property type="term" value="F:heme binding"/>
    <property type="evidence" value="ECO:0007669"/>
    <property type="project" value="InterPro"/>
</dbReference>
<keyword evidence="2 7" id="KW-0813">Transport</keyword>
<comment type="similarity">
    <text evidence="1 7">Belongs to the globin family.</text>
</comment>
<evidence type="ECO:0000313" key="9">
    <source>
        <dbReference type="EMBL" id="KAG9334800.1"/>
    </source>
</evidence>
<comment type="caution">
    <text evidence="9">The sequence shown here is derived from an EMBL/GenBank/DDBJ whole genome shotgun (WGS) entry which is preliminary data.</text>
</comment>
<dbReference type="GO" id="GO:0046872">
    <property type="term" value="F:metal ion binding"/>
    <property type="evidence" value="ECO:0007669"/>
    <property type="project" value="UniProtKB-KW"/>
</dbReference>
<dbReference type="GO" id="GO:0019825">
    <property type="term" value="F:oxygen binding"/>
    <property type="evidence" value="ECO:0007669"/>
    <property type="project" value="InterPro"/>
</dbReference>
<evidence type="ECO:0000256" key="4">
    <source>
        <dbReference type="ARBA" id="ARBA00022621"/>
    </source>
</evidence>
<dbReference type="GO" id="GO:0031720">
    <property type="term" value="F:haptoglobin binding"/>
    <property type="evidence" value="ECO:0007669"/>
    <property type="project" value="TreeGrafter"/>
</dbReference>
<dbReference type="GO" id="GO:0004601">
    <property type="term" value="F:peroxidase activity"/>
    <property type="evidence" value="ECO:0007669"/>
    <property type="project" value="TreeGrafter"/>
</dbReference>
<evidence type="ECO:0000256" key="5">
    <source>
        <dbReference type="ARBA" id="ARBA00022723"/>
    </source>
</evidence>
<dbReference type="GO" id="GO:0043177">
    <property type="term" value="F:organic acid binding"/>
    <property type="evidence" value="ECO:0007669"/>
    <property type="project" value="TreeGrafter"/>
</dbReference>
<dbReference type="GO" id="GO:0072562">
    <property type="term" value="C:blood microparticle"/>
    <property type="evidence" value="ECO:0007669"/>
    <property type="project" value="TreeGrafter"/>
</dbReference>
<dbReference type="EMBL" id="JAFBMS010000139">
    <property type="protein sequence ID" value="KAG9334800.1"/>
    <property type="molecule type" value="Genomic_DNA"/>
</dbReference>
<dbReference type="InterPro" id="IPR002338">
    <property type="entry name" value="Hemoglobin_a-typ"/>
</dbReference>
<dbReference type="FunFam" id="1.10.490.10:FF:000002">
    <property type="entry name" value="Hemoglobin subunit alpha"/>
    <property type="match status" value="1"/>
</dbReference>
<dbReference type="InterPro" id="IPR050056">
    <property type="entry name" value="Hemoglobin_oxygen_transport"/>
</dbReference>
<evidence type="ECO:0000256" key="3">
    <source>
        <dbReference type="ARBA" id="ARBA00022617"/>
    </source>
</evidence>
<evidence type="ECO:0000259" key="8">
    <source>
        <dbReference type="PROSITE" id="PS01033"/>
    </source>
</evidence>
<sequence>MSLSAKDKANVKSFWSKVSGKAGDIGQAALSRTLIVYPQTKTYFSHWDDLSPSSPLVRKHGKTIMDGVGDAITKMDDLTTGLLNLSELHAFQLRVDPANFKILSHNILVVCSNLFPNDFTPEVHVSFDKFLALVALAMSEKYR</sequence>
<accession>A0A8T2N5V6</accession>
<dbReference type="OrthoDB" id="8751793at2759"/>
<dbReference type="AlphaFoldDB" id="A0A8T2N5V6"/>
<dbReference type="PROSITE" id="PS01033">
    <property type="entry name" value="GLOBIN"/>
    <property type="match status" value="1"/>
</dbReference>
<protein>
    <recommendedName>
        <fullName evidence="8">Globin domain-containing protein</fullName>
    </recommendedName>
</protein>
<dbReference type="CDD" id="cd08927">
    <property type="entry name" value="Hb-alpha-like"/>
    <property type="match status" value="1"/>
</dbReference>
<keyword evidence="6" id="KW-0408">Iron</keyword>
<reference evidence="9" key="1">
    <citation type="thesis" date="2021" institute="BYU ScholarsArchive" country="Provo, UT, USA">
        <title>Applications of and Algorithms for Genome Assembly and Genomic Analyses with an Emphasis on Marine Teleosts.</title>
        <authorList>
            <person name="Pickett B.D."/>
        </authorList>
    </citation>
    <scope>NUCLEOTIDE SEQUENCE</scope>
    <source>
        <strain evidence="9">HI-2016</strain>
    </source>
</reference>
<proteinExistence type="inferred from homology"/>
<keyword evidence="3 7" id="KW-0349">Heme</keyword>
<dbReference type="GO" id="GO:0031838">
    <property type="term" value="C:haptoglobin-hemoglobin complex"/>
    <property type="evidence" value="ECO:0007669"/>
    <property type="project" value="TreeGrafter"/>
</dbReference>
<keyword evidence="10" id="KW-1185">Reference proteome</keyword>
<dbReference type="Proteomes" id="UP000824540">
    <property type="component" value="Unassembled WGS sequence"/>
</dbReference>
<keyword evidence="5" id="KW-0479">Metal-binding</keyword>
<dbReference type="InterPro" id="IPR012292">
    <property type="entry name" value="Globin/Proto"/>
</dbReference>
<evidence type="ECO:0000256" key="6">
    <source>
        <dbReference type="ARBA" id="ARBA00023004"/>
    </source>
</evidence>
<dbReference type="Gene3D" id="1.10.490.10">
    <property type="entry name" value="Globins"/>
    <property type="match status" value="1"/>
</dbReference>
<evidence type="ECO:0000313" key="10">
    <source>
        <dbReference type="Proteomes" id="UP000824540"/>
    </source>
</evidence>
<dbReference type="SUPFAM" id="SSF46458">
    <property type="entry name" value="Globin-like"/>
    <property type="match status" value="1"/>
</dbReference>
<gene>
    <name evidence="9" type="ORF">JZ751_006549</name>
</gene>
<organism evidence="9 10">
    <name type="scientific">Albula glossodonta</name>
    <name type="common">roundjaw bonefish</name>
    <dbReference type="NCBI Taxonomy" id="121402"/>
    <lineage>
        <taxon>Eukaryota</taxon>
        <taxon>Metazoa</taxon>
        <taxon>Chordata</taxon>
        <taxon>Craniata</taxon>
        <taxon>Vertebrata</taxon>
        <taxon>Euteleostomi</taxon>
        <taxon>Actinopterygii</taxon>
        <taxon>Neopterygii</taxon>
        <taxon>Teleostei</taxon>
        <taxon>Albuliformes</taxon>
        <taxon>Albulidae</taxon>
        <taxon>Albula</taxon>
    </lineage>
</organism>